<dbReference type="PANTHER" id="PTHR12992:SF11">
    <property type="entry name" value="MITOCHONDRIAL COENZYME A DIPHOSPHATASE NUDT8"/>
    <property type="match status" value="1"/>
</dbReference>
<dbReference type="RefSeq" id="WP_171624698.1">
    <property type="nucleotide sequence ID" value="NZ_JABBPG010000001.1"/>
</dbReference>
<dbReference type="GO" id="GO:0010945">
    <property type="term" value="F:coenzyme A diphosphatase activity"/>
    <property type="evidence" value="ECO:0007669"/>
    <property type="project" value="InterPro"/>
</dbReference>
<dbReference type="Proteomes" id="UP000586305">
    <property type="component" value="Unassembled WGS sequence"/>
</dbReference>
<evidence type="ECO:0000256" key="1">
    <source>
        <dbReference type="ARBA" id="ARBA00001936"/>
    </source>
</evidence>
<dbReference type="AlphaFoldDB" id="A0A849VCF6"/>
<dbReference type="InterPro" id="IPR000086">
    <property type="entry name" value="NUDIX_hydrolase_dom"/>
</dbReference>
<evidence type="ECO:0000259" key="7">
    <source>
        <dbReference type="PROSITE" id="PS51462"/>
    </source>
</evidence>
<dbReference type="Pfam" id="PF00293">
    <property type="entry name" value="NUDIX"/>
    <property type="match status" value="1"/>
</dbReference>
<feature type="domain" description="Nudix hydrolase" evidence="7">
    <location>
        <begin position="28"/>
        <end position="168"/>
    </location>
</feature>
<organism evidence="8 9">
    <name type="scientific">Pseudoalteromonas caenipelagi</name>
    <dbReference type="NCBI Taxonomy" id="2726988"/>
    <lineage>
        <taxon>Bacteria</taxon>
        <taxon>Pseudomonadati</taxon>
        <taxon>Pseudomonadota</taxon>
        <taxon>Gammaproteobacteria</taxon>
        <taxon>Alteromonadales</taxon>
        <taxon>Pseudoalteromonadaceae</taxon>
        <taxon>Pseudoalteromonas</taxon>
    </lineage>
</organism>
<comment type="caution">
    <text evidence="8">The sequence shown here is derived from an EMBL/GenBank/DDBJ whole genome shotgun (WGS) entry which is preliminary data.</text>
</comment>
<keyword evidence="3" id="KW-0479">Metal-binding</keyword>
<dbReference type="GO" id="GO:0046872">
    <property type="term" value="F:metal ion binding"/>
    <property type="evidence" value="ECO:0007669"/>
    <property type="project" value="UniProtKB-KW"/>
</dbReference>
<evidence type="ECO:0000256" key="4">
    <source>
        <dbReference type="ARBA" id="ARBA00022801"/>
    </source>
</evidence>
<keyword evidence="5" id="KW-0460">Magnesium</keyword>
<dbReference type="SUPFAM" id="SSF55811">
    <property type="entry name" value="Nudix"/>
    <property type="match status" value="1"/>
</dbReference>
<evidence type="ECO:0000256" key="6">
    <source>
        <dbReference type="ARBA" id="ARBA00023211"/>
    </source>
</evidence>
<proteinExistence type="predicted"/>
<gene>
    <name evidence="8" type="ORF">HG263_03635</name>
</gene>
<accession>A0A849VCF6</accession>
<evidence type="ECO:0000313" key="9">
    <source>
        <dbReference type="Proteomes" id="UP000586305"/>
    </source>
</evidence>
<name>A0A849VCF6_9GAMM</name>
<comment type="cofactor">
    <cofactor evidence="1">
        <name>Mn(2+)</name>
        <dbReference type="ChEBI" id="CHEBI:29035"/>
    </cofactor>
</comment>
<protein>
    <submittedName>
        <fullName evidence="8">CoA pyrophosphatase</fullName>
    </submittedName>
</protein>
<dbReference type="Gene3D" id="3.90.79.10">
    <property type="entry name" value="Nucleoside Triphosphate Pyrophosphohydrolase"/>
    <property type="match status" value="1"/>
</dbReference>
<dbReference type="InterPro" id="IPR015797">
    <property type="entry name" value="NUDIX_hydrolase-like_dom_sf"/>
</dbReference>
<keyword evidence="4" id="KW-0378">Hydrolase</keyword>
<dbReference type="PANTHER" id="PTHR12992">
    <property type="entry name" value="NUDIX HYDROLASE"/>
    <property type="match status" value="1"/>
</dbReference>
<reference evidence="8 9" key="1">
    <citation type="submission" date="2020-04" db="EMBL/GenBank/DDBJ databases">
        <title>Pseudoalteromonas caenipelagi sp. nov., isolated from a tidal flat.</title>
        <authorList>
            <person name="Park S."/>
            <person name="Yoon J.-H."/>
        </authorList>
    </citation>
    <scope>NUCLEOTIDE SEQUENCE [LARGE SCALE GENOMIC DNA]</scope>
    <source>
        <strain evidence="8 9">JBTF-M23</strain>
    </source>
</reference>
<sequence length="191" mass="20983">MTLDEVITRFHISALQTDESRVIARQLVKSSAVLMPLIEQNGQAALLFCKRAAYLKHHPSQLCFPGGKAEPQDTNLVMTALRETQEELGISAKNITPLGTLGIHATLTGFTILPVVAKLAPNTQWHTESLEVESAFTIPIAQLSKESNWYTYELQLAGSHRQLPGFITPHGLLWGATASLVKNFIQLIKTA</sequence>
<keyword evidence="6" id="KW-0464">Manganese</keyword>
<dbReference type="PROSITE" id="PS51462">
    <property type="entry name" value="NUDIX"/>
    <property type="match status" value="1"/>
</dbReference>
<evidence type="ECO:0000313" key="8">
    <source>
        <dbReference type="EMBL" id="NOU49634.1"/>
    </source>
</evidence>
<dbReference type="EMBL" id="JABBPG010000001">
    <property type="protein sequence ID" value="NOU49634.1"/>
    <property type="molecule type" value="Genomic_DNA"/>
</dbReference>
<evidence type="ECO:0000256" key="5">
    <source>
        <dbReference type="ARBA" id="ARBA00022842"/>
    </source>
</evidence>
<dbReference type="CDD" id="cd03426">
    <property type="entry name" value="NUDIX_CoAse_Nudt7"/>
    <property type="match status" value="1"/>
</dbReference>
<dbReference type="InterPro" id="IPR045121">
    <property type="entry name" value="CoAse"/>
</dbReference>
<comment type="cofactor">
    <cofactor evidence="2">
        <name>Mg(2+)</name>
        <dbReference type="ChEBI" id="CHEBI:18420"/>
    </cofactor>
</comment>
<keyword evidence="9" id="KW-1185">Reference proteome</keyword>
<evidence type="ECO:0000256" key="2">
    <source>
        <dbReference type="ARBA" id="ARBA00001946"/>
    </source>
</evidence>
<evidence type="ECO:0000256" key="3">
    <source>
        <dbReference type="ARBA" id="ARBA00022723"/>
    </source>
</evidence>